<proteinExistence type="predicted"/>
<evidence type="ECO:0000313" key="2">
    <source>
        <dbReference type="EMBL" id="SSX24451.1"/>
    </source>
</evidence>
<dbReference type="VEuPathDB" id="VectorBase:CSON010820"/>
<protein>
    <submittedName>
        <fullName evidence="2">CSON010820 protein</fullName>
    </submittedName>
</protein>
<sequence>MKLKLLHGQILPEYLPGIPAFDVQSSGIENTTKHELVTRCRPDLRLDCDGCHRQIVCDYDGNILSRVNCPTTLPYCSAKTGQCISTPSNECLPMISSITMKKSDLCPSTGFFPDPLNCNKFNYCTNEMKAIPYVCPYYYVYDPVSHLCRLHKSSEDCPIINCNQFPNRFVSYPLDRTLFTFCNMDINGNIRALLYQCTSETIFNPIKEHCEFVCGAGEGRFEYPSDKSKFYLCVMSSFGEIVPFVMSCDDGSRFEDGKCTINERNLTEVITEVPVSTTTMGHAIAFVPIKVPLTQNASNVTQ</sequence>
<dbReference type="Pfam" id="PF01607">
    <property type="entry name" value="CBM_14"/>
    <property type="match status" value="1"/>
</dbReference>
<dbReference type="SMART" id="SM00494">
    <property type="entry name" value="ChtBD2"/>
    <property type="match status" value="2"/>
</dbReference>
<dbReference type="EMBL" id="UFQT01000449">
    <property type="protein sequence ID" value="SSX24451.1"/>
    <property type="molecule type" value="Genomic_DNA"/>
</dbReference>
<organism evidence="2">
    <name type="scientific">Culicoides sonorensis</name>
    <name type="common">Biting midge</name>
    <dbReference type="NCBI Taxonomy" id="179676"/>
    <lineage>
        <taxon>Eukaryota</taxon>
        <taxon>Metazoa</taxon>
        <taxon>Ecdysozoa</taxon>
        <taxon>Arthropoda</taxon>
        <taxon>Hexapoda</taxon>
        <taxon>Insecta</taxon>
        <taxon>Pterygota</taxon>
        <taxon>Neoptera</taxon>
        <taxon>Endopterygota</taxon>
        <taxon>Diptera</taxon>
        <taxon>Nematocera</taxon>
        <taxon>Chironomoidea</taxon>
        <taxon>Ceratopogonidae</taxon>
        <taxon>Ceratopogoninae</taxon>
        <taxon>Culicoides</taxon>
        <taxon>Monoculicoides</taxon>
    </lineage>
</organism>
<gene>
    <name evidence="2" type="primary">CSON010820</name>
</gene>
<dbReference type="InterPro" id="IPR036508">
    <property type="entry name" value="Chitin-bd_dom_sf"/>
</dbReference>
<evidence type="ECO:0000259" key="1">
    <source>
        <dbReference type="PROSITE" id="PS50940"/>
    </source>
</evidence>
<dbReference type="GO" id="GO:0005576">
    <property type="term" value="C:extracellular region"/>
    <property type="evidence" value="ECO:0007669"/>
    <property type="project" value="InterPro"/>
</dbReference>
<reference evidence="2" key="1">
    <citation type="submission" date="2018-07" db="EMBL/GenBank/DDBJ databases">
        <authorList>
            <person name="Quirk P.G."/>
            <person name="Krulwich T.A."/>
        </authorList>
    </citation>
    <scope>NUCLEOTIDE SEQUENCE</scope>
</reference>
<dbReference type="Gene3D" id="2.170.140.10">
    <property type="entry name" value="Chitin binding domain"/>
    <property type="match status" value="1"/>
</dbReference>
<dbReference type="OMA" id="QCTSETI"/>
<dbReference type="PROSITE" id="PS50940">
    <property type="entry name" value="CHIT_BIND_II"/>
    <property type="match status" value="1"/>
</dbReference>
<name>A0A336M517_CULSO</name>
<dbReference type="SUPFAM" id="SSF57625">
    <property type="entry name" value="Invertebrate chitin-binding proteins"/>
    <property type="match status" value="1"/>
</dbReference>
<accession>A0A336M517</accession>
<feature type="domain" description="Chitin-binding type-2" evidence="1">
    <location>
        <begin position="103"/>
        <end position="159"/>
    </location>
</feature>
<dbReference type="GO" id="GO:0008061">
    <property type="term" value="F:chitin binding"/>
    <property type="evidence" value="ECO:0007669"/>
    <property type="project" value="InterPro"/>
</dbReference>
<dbReference type="InterPro" id="IPR002557">
    <property type="entry name" value="Chitin-bd_dom"/>
</dbReference>
<dbReference type="AlphaFoldDB" id="A0A336M517"/>